<dbReference type="Proteomes" id="UP000289886">
    <property type="component" value="Unassembled WGS sequence"/>
</dbReference>
<feature type="compositionally biased region" description="Basic and acidic residues" evidence="1">
    <location>
        <begin position="9"/>
        <end position="21"/>
    </location>
</feature>
<organism evidence="2 3">
    <name type="scientific">Acipenser ruthenus</name>
    <name type="common">Sterlet sturgeon</name>
    <dbReference type="NCBI Taxonomy" id="7906"/>
    <lineage>
        <taxon>Eukaryota</taxon>
        <taxon>Metazoa</taxon>
        <taxon>Chordata</taxon>
        <taxon>Craniata</taxon>
        <taxon>Vertebrata</taxon>
        <taxon>Euteleostomi</taxon>
        <taxon>Actinopterygii</taxon>
        <taxon>Chondrostei</taxon>
        <taxon>Acipenseriformes</taxon>
        <taxon>Acipenseridae</taxon>
        <taxon>Acipenser</taxon>
    </lineage>
</organism>
<comment type="caution">
    <text evidence="2">The sequence shown here is derived from an EMBL/GenBank/DDBJ whole genome shotgun (WGS) entry which is preliminary data.</text>
</comment>
<sequence>MLEVLNQRSNEEERRREAREAQQQEELAQWFTPLVERMGELCTSGPLGDPAVTLGVPSLASIHFSGSPGIMMINYSDLKF</sequence>
<feature type="region of interest" description="Disordered" evidence="1">
    <location>
        <begin position="1"/>
        <end position="21"/>
    </location>
</feature>
<reference evidence="2 3" key="1">
    <citation type="submission" date="2019-01" db="EMBL/GenBank/DDBJ databases">
        <title>Draft Genome and Complete Hox-Cluster Characterization of the Sterlet Sturgeon (Acipenser ruthenus).</title>
        <authorList>
            <person name="Wei Q."/>
        </authorList>
    </citation>
    <scope>NUCLEOTIDE SEQUENCE [LARGE SCALE GENOMIC DNA]</scope>
    <source>
        <strain evidence="2">WHYD16114868_AA</strain>
        <tissue evidence="2">Blood</tissue>
    </source>
</reference>
<proteinExistence type="predicted"/>
<evidence type="ECO:0000256" key="1">
    <source>
        <dbReference type="SAM" id="MobiDB-lite"/>
    </source>
</evidence>
<dbReference type="AlphaFoldDB" id="A0A662YUL7"/>
<dbReference type="EMBL" id="SCEB01000231">
    <property type="protein sequence ID" value="RXN00163.1"/>
    <property type="molecule type" value="Genomic_DNA"/>
</dbReference>
<name>A0A662YUL7_ACIRT</name>
<evidence type="ECO:0000313" key="3">
    <source>
        <dbReference type="Proteomes" id="UP000289886"/>
    </source>
</evidence>
<protein>
    <submittedName>
        <fullName evidence="2">Uncharacterized protein</fullName>
    </submittedName>
</protein>
<keyword evidence="3" id="KW-1185">Reference proteome</keyword>
<accession>A0A662YUL7</accession>
<evidence type="ECO:0000313" key="2">
    <source>
        <dbReference type="EMBL" id="RXN00163.1"/>
    </source>
</evidence>
<gene>
    <name evidence="2" type="ORF">EOD39_10139</name>
</gene>